<evidence type="ECO:0000313" key="2">
    <source>
        <dbReference type="EMBL" id="PKA47512.1"/>
    </source>
</evidence>
<name>A0A2H9ZW71_9ASPA</name>
<dbReference type="SUPFAM" id="SSF46934">
    <property type="entry name" value="UBA-like"/>
    <property type="match status" value="1"/>
</dbReference>
<dbReference type="Proteomes" id="UP000236161">
    <property type="component" value="Unassembled WGS sequence"/>
</dbReference>
<feature type="domain" description="UBA" evidence="1">
    <location>
        <begin position="205"/>
        <end position="244"/>
    </location>
</feature>
<dbReference type="STRING" id="1088818.A0A2H9ZW71"/>
<keyword evidence="3" id="KW-1185">Reference proteome</keyword>
<dbReference type="Gene3D" id="1.10.8.10">
    <property type="entry name" value="DNA helicase RuvA subunit, C-terminal domain"/>
    <property type="match status" value="1"/>
</dbReference>
<dbReference type="SMART" id="SM00165">
    <property type="entry name" value="UBA"/>
    <property type="match status" value="1"/>
</dbReference>
<proteinExistence type="predicted"/>
<protein>
    <recommendedName>
        <fullName evidence="1">UBA domain-containing protein</fullName>
    </recommendedName>
</protein>
<dbReference type="Pfam" id="PF00627">
    <property type="entry name" value="UBA"/>
    <property type="match status" value="1"/>
</dbReference>
<dbReference type="InterPro" id="IPR015940">
    <property type="entry name" value="UBA"/>
</dbReference>
<dbReference type="EMBL" id="KZ453122">
    <property type="protein sequence ID" value="PKA47512.1"/>
    <property type="molecule type" value="Genomic_DNA"/>
</dbReference>
<dbReference type="OrthoDB" id="1746403at2759"/>
<dbReference type="AlphaFoldDB" id="A0A2H9ZW71"/>
<reference evidence="2 3" key="1">
    <citation type="journal article" date="2017" name="Nature">
        <title>The Apostasia genome and the evolution of orchids.</title>
        <authorList>
            <person name="Zhang G.Q."/>
            <person name="Liu K.W."/>
            <person name="Li Z."/>
            <person name="Lohaus R."/>
            <person name="Hsiao Y.Y."/>
            <person name="Niu S.C."/>
            <person name="Wang J.Y."/>
            <person name="Lin Y.C."/>
            <person name="Xu Q."/>
            <person name="Chen L.J."/>
            <person name="Yoshida K."/>
            <person name="Fujiwara S."/>
            <person name="Wang Z.W."/>
            <person name="Zhang Y.Q."/>
            <person name="Mitsuda N."/>
            <person name="Wang M."/>
            <person name="Liu G.H."/>
            <person name="Pecoraro L."/>
            <person name="Huang H.X."/>
            <person name="Xiao X.J."/>
            <person name="Lin M."/>
            <person name="Wu X.Y."/>
            <person name="Wu W.L."/>
            <person name="Chen Y.Y."/>
            <person name="Chang S.B."/>
            <person name="Sakamoto S."/>
            <person name="Ohme-Takagi M."/>
            <person name="Yagi M."/>
            <person name="Zeng S.J."/>
            <person name="Shen C.Y."/>
            <person name="Yeh C.M."/>
            <person name="Luo Y.B."/>
            <person name="Tsai W.C."/>
            <person name="Van de Peer Y."/>
            <person name="Liu Z.J."/>
        </authorList>
    </citation>
    <scope>NUCLEOTIDE SEQUENCE [LARGE SCALE GENOMIC DNA]</scope>
    <source>
        <strain evidence="3">cv. Shenzhen</strain>
        <tissue evidence="2">Stem</tissue>
    </source>
</reference>
<evidence type="ECO:0000313" key="3">
    <source>
        <dbReference type="Proteomes" id="UP000236161"/>
    </source>
</evidence>
<accession>A0A2H9ZW71</accession>
<evidence type="ECO:0000259" key="1">
    <source>
        <dbReference type="PROSITE" id="PS50030"/>
    </source>
</evidence>
<gene>
    <name evidence="2" type="ORF">AXF42_Ash014708</name>
</gene>
<dbReference type="PROSITE" id="PS50030">
    <property type="entry name" value="UBA"/>
    <property type="match status" value="1"/>
</dbReference>
<sequence length="244" mass="26431">MISLQVNNGHRLTSAVRVGKFSSSSILLPAPDSKPPALGPMASTRRGTAVVQSFRRLRRPVIFACACLAACGPSRVVVPLAALRPSARATIPPASSARAAANTSSFPQYHARRIHGRTRPPLSFLQSHNHSDQSLVQELSMLGETKEDLRDSTSSSSSSSWVIKAYLEEDVEDLAGCFKNDKDLLERLKDYLISLRIIISTNGADFDAKVAKLVELGFDRQAAVHALRLFNGNEEQAASFLFGG</sequence>
<organism evidence="2 3">
    <name type="scientific">Apostasia shenzhenica</name>
    <dbReference type="NCBI Taxonomy" id="1088818"/>
    <lineage>
        <taxon>Eukaryota</taxon>
        <taxon>Viridiplantae</taxon>
        <taxon>Streptophyta</taxon>
        <taxon>Embryophyta</taxon>
        <taxon>Tracheophyta</taxon>
        <taxon>Spermatophyta</taxon>
        <taxon>Magnoliopsida</taxon>
        <taxon>Liliopsida</taxon>
        <taxon>Asparagales</taxon>
        <taxon>Orchidaceae</taxon>
        <taxon>Apostasioideae</taxon>
        <taxon>Apostasia</taxon>
    </lineage>
</organism>
<dbReference type="CDD" id="cd14309">
    <property type="entry name" value="UBA_scDdi1_like"/>
    <property type="match status" value="1"/>
</dbReference>
<dbReference type="InterPro" id="IPR009060">
    <property type="entry name" value="UBA-like_sf"/>
</dbReference>